<organism evidence="1 2">
    <name type="scientific">Brenthis ino</name>
    <name type="common">lesser marbled fritillary</name>
    <dbReference type="NCBI Taxonomy" id="405034"/>
    <lineage>
        <taxon>Eukaryota</taxon>
        <taxon>Metazoa</taxon>
        <taxon>Ecdysozoa</taxon>
        <taxon>Arthropoda</taxon>
        <taxon>Hexapoda</taxon>
        <taxon>Insecta</taxon>
        <taxon>Pterygota</taxon>
        <taxon>Neoptera</taxon>
        <taxon>Endopterygota</taxon>
        <taxon>Lepidoptera</taxon>
        <taxon>Glossata</taxon>
        <taxon>Ditrysia</taxon>
        <taxon>Papilionoidea</taxon>
        <taxon>Nymphalidae</taxon>
        <taxon>Heliconiinae</taxon>
        <taxon>Argynnini</taxon>
        <taxon>Brenthis</taxon>
    </lineage>
</organism>
<sequence>MQTQADSKVKYKLVTFVKYEEGAWSLVVSLPSGTGVALAVAADVVGGVVRAVGGQRMRLQEEDHLPAASRRSARLRRQKIVPHRSLIQSNLQSGVKTSFEIC</sequence>
<protein>
    <submittedName>
        <fullName evidence="1">Uncharacterized protein</fullName>
    </submittedName>
</protein>
<proteinExistence type="predicted"/>
<keyword evidence="2" id="KW-1185">Reference proteome</keyword>
<evidence type="ECO:0000313" key="2">
    <source>
        <dbReference type="Proteomes" id="UP000838878"/>
    </source>
</evidence>
<reference evidence="1" key="1">
    <citation type="submission" date="2021-12" db="EMBL/GenBank/DDBJ databases">
        <authorList>
            <person name="Martin H S."/>
        </authorList>
    </citation>
    <scope>NUCLEOTIDE SEQUENCE</scope>
</reference>
<gene>
    <name evidence="1" type="ORF">BINO364_LOCUS3460</name>
</gene>
<name>A0A8J9Y828_9NEOP</name>
<feature type="non-terminal residue" evidence="1">
    <location>
        <position position="102"/>
    </location>
</feature>
<evidence type="ECO:0000313" key="1">
    <source>
        <dbReference type="EMBL" id="CAH0716760.1"/>
    </source>
</evidence>
<accession>A0A8J9Y828</accession>
<dbReference type="AlphaFoldDB" id="A0A8J9Y828"/>
<dbReference type="Proteomes" id="UP000838878">
    <property type="component" value="Chromosome 11"/>
</dbReference>
<dbReference type="EMBL" id="OV170231">
    <property type="protein sequence ID" value="CAH0716760.1"/>
    <property type="molecule type" value="Genomic_DNA"/>
</dbReference>